<dbReference type="Proteomes" id="UP001060215">
    <property type="component" value="Chromosome 7"/>
</dbReference>
<organism evidence="1 2">
    <name type="scientific">Camellia lanceoleosa</name>
    <dbReference type="NCBI Taxonomy" id="1840588"/>
    <lineage>
        <taxon>Eukaryota</taxon>
        <taxon>Viridiplantae</taxon>
        <taxon>Streptophyta</taxon>
        <taxon>Embryophyta</taxon>
        <taxon>Tracheophyta</taxon>
        <taxon>Spermatophyta</taxon>
        <taxon>Magnoliopsida</taxon>
        <taxon>eudicotyledons</taxon>
        <taxon>Gunneridae</taxon>
        <taxon>Pentapetalae</taxon>
        <taxon>asterids</taxon>
        <taxon>Ericales</taxon>
        <taxon>Theaceae</taxon>
        <taxon>Camellia</taxon>
    </lineage>
</organism>
<accession>A0ACC0HAL6</accession>
<sequence>MYVSSPEKGLEGMSHFQKEQSPSFVEEFDINFVLNHKENAEDYMYENLAKGNELDVDNAQGQDCSPSLPSDSRYTDISASPCEKLHSPAQTTYNDDVFMSKTRIIYDQESLHSPSNDNHYQLEADELRGTNLCKPSQLDVECLHHENETEVSTCAWESYSMEDANQGEDMEDSVTSPSHDNIVKETLSETLLYESTKSESVFKELEEKVSTIHTKKLFSSPRSHRSSDGTKSENICYSRNSPTERNPELPESPATARQKTVSPERSPCMFQSPRNERQFGSGKDLKDRSYSSRSQRVKRSASPENSGLGKEICSNDHSPRSNRQDLGSPLESHQRSCLVDGGSLKCVSTSPRNRYSPKNDRRRDRLESPLPVRRRDSSSRYKRDYSNRSRSRSPHTRNHHKRSPYTRNQYRRSPRRRDSPRRKSSPSRYPSYRRSPKRRPWSPPHNRSTGVGKPGRNLFVAGFSFLTTERDLEKKFSRYGRVRDVRIVRDKRSGDSRGFGFLSLERDEEADAAIRALDKTEWNGRIVLVEKSKSH</sequence>
<protein>
    <submittedName>
        <fullName evidence="1">Serine/arginine-rich splicing factor SR45a</fullName>
    </submittedName>
</protein>
<comment type="caution">
    <text evidence="1">The sequence shown here is derived from an EMBL/GenBank/DDBJ whole genome shotgun (WGS) entry which is preliminary data.</text>
</comment>
<evidence type="ECO:0000313" key="2">
    <source>
        <dbReference type="Proteomes" id="UP001060215"/>
    </source>
</evidence>
<dbReference type="EMBL" id="CM045764">
    <property type="protein sequence ID" value="KAI8009021.1"/>
    <property type="molecule type" value="Genomic_DNA"/>
</dbReference>
<proteinExistence type="predicted"/>
<keyword evidence="2" id="KW-1185">Reference proteome</keyword>
<name>A0ACC0HAL6_9ERIC</name>
<evidence type="ECO:0000313" key="1">
    <source>
        <dbReference type="EMBL" id="KAI8009021.1"/>
    </source>
</evidence>
<gene>
    <name evidence="1" type="ORF">LOK49_LG07G03376</name>
</gene>
<reference evidence="1 2" key="1">
    <citation type="journal article" date="2022" name="Plant J.">
        <title>Chromosome-level genome of Camellia lanceoleosa provides a valuable resource for understanding genome evolution and self-incompatibility.</title>
        <authorList>
            <person name="Gong W."/>
            <person name="Xiao S."/>
            <person name="Wang L."/>
            <person name="Liao Z."/>
            <person name="Chang Y."/>
            <person name="Mo W."/>
            <person name="Hu G."/>
            <person name="Li W."/>
            <person name="Zhao G."/>
            <person name="Zhu H."/>
            <person name="Hu X."/>
            <person name="Ji K."/>
            <person name="Xiang X."/>
            <person name="Song Q."/>
            <person name="Yuan D."/>
            <person name="Jin S."/>
            <person name="Zhang L."/>
        </authorList>
    </citation>
    <scope>NUCLEOTIDE SEQUENCE [LARGE SCALE GENOMIC DNA]</scope>
    <source>
        <strain evidence="1">SQ_2022a</strain>
    </source>
</reference>